<evidence type="ECO:0000256" key="3">
    <source>
        <dbReference type="ARBA" id="ARBA00022806"/>
    </source>
</evidence>
<evidence type="ECO:0000256" key="1">
    <source>
        <dbReference type="ARBA" id="ARBA00022741"/>
    </source>
</evidence>
<dbReference type="STRING" id="312017.W7XIN2"/>
<dbReference type="PANTHER" id="PTHR11274">
    <property type="entry name" value="RAD25/XP-B DNA REPAIR HELICASE"/>
    <property type="match status" value="1"/>
</dbReference>
<organism evidence="6 7">
    <name type="scientific">Tetrahymena thermophila (strain SB210)</name>
    <dbReference type="NCBI Taxonomy" id="312017"/>
    <lineage>
        <taxon>Eukaryota</taxon>
        <taxon>Sar</taxon>
        <taxon>Alveolata</taxon>
        <taxon>Ciliophora</taxon>
        <taxon>Intramacronucleata</taxon>
        <taxon>Oligohymenophorea</taxon>
        <taxon>Hymenostomatida</taxon>
        <taxon>Tetrahymenina</taxon>
        <taxon>Tetrahymenidae</taxon>
        <taxon>Tetrahymena</taxon>
    </lineage>
</organism>
<name>W7XIN2_TETTS</name>
<dbReference type="SUPFAM" id="SSF52540">
    <property type="entry name" value="P-loop containing nucleoside triphosphate hydrolases"/>
    <property type="match status" value="1"/>
</dbReference>
<evidence type="ECO:0000313" key="7">
    <source>
        <dbReference type="Proteomes" id="UP000009168"/>
    </source>
</evidence>
<dbReference type="PANTHER" id="PTHR11274:SF0">
    <property type="entry name" value="GENERAL TRANSCRIPTION AND DNA REPAIR FACTOR IIH HELICASE SUBUNIT XPB"/>
    <property type="match status" value="1"/>
</dbReference>
<dbReference type="KEGG" id="tet:TTHERM_000401849"/>
<gene>
    <name evidence="6" type="ORF">TTHERM_000401849</name>
</gene>
<keyword evidence="3 6" id="KW-0347">Helicase</keyword>
<proteinExistence type="predicted"/>
<dbReference type="InterPro" id="IPR001650">
    <property type="entry name" value="Helicase_C-like"/>
</dbReference>
<dbReference type="OrthoDB" id="10262986at2759"/>
<dbReference type="GO" id="GO:0000112">
    <property type="term" value="C:nucleotide-excision repair factor 3 complex"/>
    <property type="evidence" value="ECO:0007669"/>
    <property type="project" value="TreeGrafter"/>
</dbReference>
<accession>W7XIN2</accession>
<dbReference type="InterPro" id="IPR027417">
    <property type="entry name" value="P-loop_NTPase"/>
</dbReference>
<feature type="domain" description="Helicase C-terminal" evidence="5">
    <location>
        <begin position="1"/>
        <end position="122"/>
    </location>
</feature>
<dbReference type="GO" id="GO:0006367">
    <property type="term" value="P:transcription initiation at RNA polymerase II promoter"/>
    <property type="evidence" value="ECO:0007669"/>
    <property type="project" value="TreeGrafter"/>
</dbReference>
<dbReference type="Pfam" id="PF16203">
    <property type="entry name" value="ERCC3_RAD25_C"/>
    <property type="match status" value="1"/>
</dbReference>
<keyword evidence="7" id="KW-1185">Reference proteome</keyword>
<keyword evidence="1" id="KW-0547">Nucleotide-binding</keyword>
<keyword evidence="2" id="KW-0378">Hydrolase</keyword>
<evidence type="ECO:0000256" key="4">
    <source>
        <dbReference type="ARBA" id="ARBA00022840"/>
    </source>
</evidence>
<sequence>MGYPAIYGEVGLLEKLVWLDLFRKGEINTLFLSRVGDTALDLPIANVCIQIGFQFGSKKQEVQRLGRIMRRKEGQKGEYNAFFYTIVSKNTEQAQFYYRRQKSLMDLGINFEVIDIDEQNGNKFKYDPDILDQKIIRASDEIIKDVKKDAWFLIQDQPDKKVDEQDDD</sequence>
<dbReference type="Proteomes" id="UP000009168">
    <property type="component" value="Unassembled WGS sequence"/>
</dbReference>
<evidence type="ECO:0000256" key="2">
    <source>
        <dbReference type="ARBA" id="ARBA00022801"/>
    </source>
</evidence>
<dbReference type="GO" id="GO:0097550">
    <property type="term" value="C:transcription preinitiation complex"/>
    <property type="evidence" value="ECO:0007669"/>
    <property type="project" value="TreeGrafter"/>
</dbReference>
<evidence type="ECO:0000313" key="6">
    <source>
        <dbReference type="EMBL" id="EWS74781.1"/>
    </source>
</evidence>
<dbReference type="InterPro" id="IPR032438">
    <property type="entry name" value="ERCC3_RAD25_C"/>
</dbReference>
<dbReference type="GeneID" id="24438762"/>
<dbReference type="PROSITE" id="PS51194">
    <property type="entry name" value="HELICASE_CTER"/>
    <property type="match status" value="1"/>
</dbReference>
<dbReference type="EMBL" id="GG662719">
    <property type="protein sequence ID" value="EWS74781.1"/>
    <property type="molecule type" value="Genomic_DNA"/>
</dbReference>
<reference evidence="7" key="1">
    <citation type="journal article" date="2006" name="PLoS Biol.">
        <title>Macronuclear genome sequence of the ciliate Tetrahymena thermophila, a model eukaryote.</title>
        <authorList>
            <person name="Eisen J.A."/>
            <person name="Coyne R.S."/>
            <person name="Wu M."/>
            <person name="Wu D."/>
            <person name="Thiagarajan M."/>
            <person name="Wortman J.R."/>
            <person name="Badger J.H."/>
            <person name="Ren Q."/>
            <person name="Amedeo P."/>
            <person name="Jones K.M."/>
            <person name="Tallon L.J."/>
            <person name="Delcher A.L."/>
            <person name="Salzberg S.L."/>
            <person name="Silva J.C."/>
            <person name="Haas B.J."/>
            <person name="Majoros W.H."/>
            <person name="Farzad M."/>
            <person name="Carlton J.M."/>
            <person name="Smith R.K. Jr."/>
            <person name="Garg J."/>
            <person name="Pearlman R.E."/>
            <person name="Karrer K.M."/>
            <person name="Sun L."/>
            <person name="Manning G."/>
            <person name="Elde N.C."/>
            <person name="Turkewitz A.P."/>
            <person name="Asai D.J."/>
            <person name="Wilkes D.E."/>
            <person name="Wang Y."/>
            <person name="Cai H."/>
            <person name="Collins K."/>
            <person name="Stewart B.A."/>
            <person name="Lee S.R."/>
            <person name="Wilamowska K."/>
            <person name="Weinberg Z."/>
            <person name="Ruzzo W.L."/>
            <person name="Wloga D."/>
            <person name="Gaertig J."/>
            <person name="Frankel J."/>
            <person name="Tsao C.-C."/>
            <person name="Gorovsky M.A."/>
            <person name="Keeling P.J."/>
            <person name="Waller R.F."/>
            <person name="Patron N.J."/>
            <person name="Cherry J.M."/>
            <person name="Stover N.A."/>
            <person name="Krieger C.J."/>
            <person name="del Toro C."/>
            <person name="Ryder H.F."/>
            <person name="Williamson S.C."/>
            <person name="Barbeau R.A."/>
            <person name="Hamilton E.P."/>
            <person name="Orias E."/>
        </authorList>
    </citation>
    <scope>NUCLEOTIDE SEQUENCE [LARGE SCALE GENOMIC DNA]</scope>
    <source>
        <strain evidence="7">SB210</strain>
    </source>
</reference>
<dbReference type="InterPro" id="IPR050615">
    <property type="entry name" value="ATP-dep_DNA_Helicase"/>
</dbReference>
<dbReference type="GO" id="GO:0016787">
    <property type="term" value="F:hydrolase activity"/>
    <property type="evidence" value="ECO:0007669"/>
    <property type="project" value="UniProtKB-KW"/>
</dbReference>
<dbReference type="GO" id="GO:0005675">
    <property type="term" value="C:transcription factor TFIIH holo complex"/>
    <property type="evidence" value="ECO:0007669"/>
    <property type="project" value="TreeGrafter"/>
</dbReference>
<dbReference type="AlphaFoldDB" id="W7XIN2"/>
<dbReference type="GO" id="GO:0043138">
    <property type="term" value="F:3'-5' DNA helicase activity"/>
    <property type="evidence" value="ECO:0007669"/>
    <property type="project" value="TreeGrafter"/>
</dbReference>
<dbReference type="InParanoid" id="W7XIN2"/>
<dbReference type="GO" id="GO:0005524">
    <property type="term" value="F:ATP binding"/>
    <property type="evidence" value="ECO:0007669"/>
    <property type="project" value="UniProtKB-KW"/>
</dbReference>
<protein>
    <submittedName>
        <fullName evidence="6">DNA repair helicase rad25</fullName>
    </submittedName>
</protein>
<dbReference type="RefSeq" id="XP_012652674.1">
    <property type="nucleotide sequence ID" value="XM_012797220.1"/>
</dbReference>
<dbReference type="Gene3D" id="3.40.50.300">
    <property type="entry name" value="P-loop containing nucleotide triphosphate hydrolases"/>
    <property type="match status" value="1"/>
</dbReference>
<evidence type="ECO:0000259" key="5">
    <source>
        <dbReference type="PROSITE" id="PS51194"/>
    </source>
</evidence>
<keyword evidence="4" id="KW-0067">ATP-binding</keyword>